<dbReference type="CDD" id="cd03022">
    <property type="entry name" value="DsbA_HCCA_Iso"/>
    <property type="match status" value="1"/>
</dbReference>
<evidence type="ECO:0000256" key="1">
    <source>
        <dbReference type="PIRNR" id="PIRNR006386"/>
    </source>
</evidence>
<dbReference type="RefSeq" id="WP_149611218.1">
    <property type="nucleotide sequence ID" value="NZ_VTUX01000004.1"/>
</dbReference>
<dbReference type="InterPro" id="IPR044087">
    <property type="entry name" value="NahD-like"/>
</dbReference>
<name>A0A5B0WXR6_9GAMM</name>
<dbReference type="EMBL" id="VTUX01000004">
    <property type="protein sequence ID" value="KAA1191783.1"/>
    <property type="molecule type" value="Genomic_DNA"/>
</dbReference>
<dbReference type="Proteomes" id="UP000323708">
    <property type="component" value="Unassembled WGS sequence"/>
</dbReference>
<dbReference type="GO" id="GO:0018845">
    <property type="term" value="F:2-hydroxychromene-2-carboxylate isomerase activity"/>
    <property type="evidence" value="ECO:0007669"/>
    <property type="project" value="UniProtKB-UniRule"/>
</dbReference>
<keyword evidence="1 4" id="KW-0413">Isomerase</keyword>
<reference evidence="4 5" key="1">
    <citation type="submission" date="2019-09" db="EMBL/GenBank/DDBJ databases">
        <authorList>
            <person name="Chen X.-Y."/>
        </authorList>
    </citation>
    <scope>NUCLEOTIDE SEQUENCE [LARGE SCALE GENOMIC DNA]</scope>
    <source>
        <strain evidence="4 5">NY5</strain>
    </source>
</reference>
<evidence type="ECO:0000256" key="2">
    <source>
        <dbReference type="PIRSR" id="PIRSR006386-1"/>
    </source>
</evidence>
<gene>
    <name evidence="4" type="ORF">F0M18_09610</name>
</gene>
<dbReference type="PANTHER" id="PTHR42943">
    <property type="entry name" value="GLUTATHIONE S-TRANSFERASE KAPPA"/>
    <property type="match status" value="1"/>
</dbReference>
<dbReference type="InterPro" id="IPR036249">
    <property type="entry name" value="Thioredoxin-like_sf"/>
</dbReference>
<dbReference type="PIRSF" id="PIRSF006386">
    <property type="entry name" value="HCCAis_GSTk"/>
    <property type="match status" value="1"/>
</dbReference>
<dbReference type="SUPFAM" id="SSF52833">
    <property type="entry name" value="Thioredoxin-like"/>
    <property type="match status" value="1"/>
</dbReference>
<dbReference type="Gene3D" id="3.40.30.10">
    <property type="entry name" value="Glutaredoxin"/>
    <property type="match status" value="1"/>
</dbReference>
<evidence type="ECO:0000313" key="4">
    <source>
        <dbReference type="EMBL" id="KAA1191783.1"/>
    </source>
</evidence>
<dbReference type="InterPro" id="IPR014440">
    <property type="entry name" value="HCCAis_GSTk"/>
</dbReference>
<dbReference type="GO" id="GO:0004602">
    <property type="term" value="F:glutathione peroxidase activity"/>
    <property type="evidence" value="ECO:0007669"/>
    <property type="project" value="TreeGrafter"/>
</dbReference>
<dbReference type="InterPro" id="IPR051924">
    <property type="entry name" value="GST_Kappa/NadH"/>
</dbReference>
<comment type="similarity">
    <text evidence="1">Belongs to the GST superfamily. NadH family.</text>
</comment>
<dbReference type="InterPro" id="IPR001853">
    <property type="entry name" value="DSBA-like_thioredoxin_dom"/>
</dbReference>
<dbReference type="PANTHER" id="PTHR42943:SF2">
    <property type="entry name" value="GLUTATHIONE S-TRANSFERASE KAPPA 1"/>
    <property type="match status" value="1"/>
</dbReference>
<evidence type="ECO:0000259" key="3">
    <source>
        <dbReference type="Pfam" id="PF01323"/>
    </source>
</evidence>
<comment type="catalytic activity">
    <reaction evidence="1">
        <text>2-hydroxychromene-2-carboxylate = (3E)-4-(2-hydroxyphenyl)-2-oxobut-3-enoate</text>
        <dbReference type="Rhea" id="RHEA:27401"/>
        <dbReference type="ChEBI" id="CHEBI:59350"/>
        <dbReference type="ChEBI" id="CHEBI:59353"/>
        <dbReference type="EC" id="5.99.1.4"/>
    </reaction>
</comment>
<dbReference type="GO" id="GO:0004364">
    <property type="term" value="F:glutathione transferase activity"/>
    <property type="evidence" value="ECO:0007669"/>
    <property type="project" value="TreeGrafter"/>
</dbReference>
<feature type="active site" description="Nucleophile" evidence="2">
    <location>
        <position position="13"/>
    </location>
</feature>
<organism evidence="4 5">
    <name type="scientific">Pseudohalioglobus sediminis</name>
    <dbReference type="NCBI Taxonomy" id="2606449"/>
    <lineage>
        <taxon>Bacteria</taxon>
        <taxon>Pseudomonadati</taxon>
        <taxon>Pseudomonadota</taxon>
        <taxon>Gammaproteobacteria</taxon>
        <taxon>Cellvibrionales</taxon>
        <taxon>Halieaceae</taxon>
        <taxon>Pseudohalioglobus</taxon>
    </lineage>
</organism>
<dbReference type="GO" id="GO:1901170">
    <property type="term" value="P:naphthalene catabolic process"/>
    <property type="evidence" value="ECO:0007669"/>
    <property type="project" value="InterPro"/>
</dbReference>
<dbReference type="GO" id="GO:0006749">
    <property type="term" value="P:glutathione metabolic process"/>
    <property type="evidence" value="ECO:0007669"/>
    <property type="project" value="TreeGrafter"/>
</dbReference>
<comment type="caution">
    <text evidence="4">The sequence shown here is derived from an EMBL/GenBank/DDBJ whole genome shotgun (WGS) entry which is preliminary data.</text>
</comment>
<dbReference type="AlphaFoldDB" id="A0A5B0WXR6"/>
<dbReference type="Pfam" id="PF01323">
    <property type="entry name" value="DSBA"/>
    <property type="match status" value="1"/>
</dbReference>
<dbReference type="EC" id="5.99.1.4" evidence="1"/>
<keyword evidence="5" id="KW-1185">Reference proteome</keyword>
<protein>
    <recommendedName>
        <fullName evidence="1">2-hydroxychromene-2-carboxylate isomerase</fullName>
        <ecNumber evidence="1">5.99.1.4</ecNumber>
    </recommendedName>
</protein>
<feature type="domain" description="DSBA-like thioredoxin" evidence="3">
    <location>
        <begin position="4"/>
        <end position="195"/>
    </location>
</feature>
<proteinExistence type="inferred from homology"/>
<evidence type="ECO:0000313" key="5">
    <source>
        <dbReference type="Proteomes" id="UP000323708"/>
    </source>
</evidence>
<accession>A0A5B0WXR6</accession>
<sequence length="196" mass="21674">MNKQLDFYFDVGSPTAYLAYCRLGQLCQRYPLSVHYRPMLLGGVFKATANTSPVAIPAKGAYMLQHDLPRFSRRYDVPLNINPHFPINTLNLMRGCIAAEQLGCLAPYLDTVFKAIWVDGKDMGDPQVVTATLEAAGLDSAQLLELSQAPEIKAKLVEATEAAVARGCFGAPTFFLDDDMFFGQDRLDFIEEALQT</sequence>